<sequence>MSNSGNVIIYSRLWPETLAIEGICALVSYTFRITTCFSPEDLVKSLSAHPGAHVILGILPHESLRLLSMLKPYLQTQHLLFWGHRFNYVDRTLPFYFLSGDIHFHERENDTVLKSQAVLSSFITSNPSVGVFDGCSAVKPEPRSTVKPEPRTVEALMSDVNDYLLRMFYHYGVDYSTGRVLQMLSCGYSTKDVASSLGMSDKIVSLHKIKGLRLLHMKVSNNNIYRGIFVKKVLQQDYLGVK</sequence>
<dbReference type="EMBL" id="AAGQQG010000008">
    <property type="protein sequence ID" value="EBQ9435979.1"/>
    <property type="molecule type" value="Genomic_DNA"/>
</dbReference>
<gene>
    <name evidence="1" type="ORF">DLR56_13510</name>
</gene>
<comment type="caution">
    <text evidence="1">The sequence shown here is derived from an EMBL/GenBank/DDBJ whole genome shotgun (WGS) entry which is preliminary data.</text>
</comment>
<dbReference type="AlphaFoldDB" id="A0A5I1XCY6"/>
<evidence type="ECO:0000313" key="1">
    <source>
        <dbReference type="EMBL" id="EBQ9435979.1"/>
    </source>
</evidence>
<protein>
    <submittedName>
        <fullName evidence="1">Uncharacterized protein</fullName>
    </submittedName>
</protein>
<name>A0A5I1XCY6_SALET</name>
<accession>A0A5I1XCY6</accession>
<proteinExistence type="predicted"/>
<organism evidence="1">
    <name type="scientific">Salmonella enterica subsp. enterica serovar Chester</name>
    <dbReference type="NCBI Taxonomy" id="149386"/>
    <lineage>
        <taxon>Bacteria</taxon>
        <taxon>Pseudomonadati</taxon>
        <taxon>Pseudomonadota</taxon>
        <taxon>Gammaproteobacteria</taxon>
        <taxon>Enterobacterales</taxon>
        <taxon>Enterobacteriaceae</taxon>
        <taxon>Salmonella</taxon>
    </lineage>
</organism>
<reference evidence="1" key="1">
    <citation type="submission" date="2018-05" db="EMBL/GenBank/DDBJ databases">
        <authorList>
            <person name="Ashton P.M."/>
            <person name="Dallman T."/>
            <person name="Nair S."/>
            <person name="De Pinna E."/>
            <person name="Peters T."/>
            <person name="Grant K."/>
        </authorList>
    </citation>
    <scope>NUCLEOTIDE SEQUENCE</scope>
    <source>
        <strain evidence="1">271128</strain>
    </source>
</reference>
<dbReference type="RefSeq" id="WP_079962168.1">
    <property type="nucleotide sequence ID" value="NZ_MZBV01000015.1"/>
</dbReference>